<keyword evidence="3" id="KW-1185">Reference proteome</keyword>
<organism evidence="2 3">
    <name type="scientific">Caenispirillum salinarum AK4</name>
    <dbReference type="NCBI Taxonomy" id="1238182"/>
    <lineage>
        <taxon>Bacteria</taxon>
        <taxon>Pseudomonadati</taxon>
        <taxon>Pseudomonadota</taxon>
        <taxon>Alphaproteobacteria</taxon>
        <taxon>Rhodospirillales</taxon>
        <taxon>Novispirillaceae</taxon>
        <taxon>Caenispirillum</taxon>
    </lineage>
</organism>
<evidence type="ECO:0000313" key="2">
    <source>
        <dbReference type="EMBL" id="EKV30476.1"/>
    </source>
</evidence>
<feature type="region of interest" description="Disordered" evidence="1">
    <location>
        <begin position="70"/>
        <end position="91"/>
    </location>
</feature>
<dbReference type="RefSeq" id="WP_009540543.1">
    <property type="nucleotide sequence ID" value="NZ_ANHY01000008.1"/>
</dbReference>
<proteinExistence type="predicted"/>
<protein>
    <submittedName>
        <fullName evidence="2">Uncharacterized protein</fullName>
    </submittedName>
</protein>
<sequence length="91" mass="9582">MMTQTKTAPVRDLLTTARASRESAAAFRAEVERLKTVSFEGTLAAVVEFRLMARAMTEGRSPGEALREARAATAARSSAVSGAAPLPMAAE</sequence>
<dbReference type="EMBL" id="ANHY01000008">
    <property type="protein sequence ID" value="EKV30476.1"/>
    <property type="molecule type" value="Genomic_DNA"/>
</dbReference>
<dbReference type="Proteomes" id="UP000009881">
    <property type="component" value="Unassembled WGS sequence"/>
</dbReference>
<comment type="caution">
    <text evidence="2">The sequence shown here is derived from an EMBL/GenBank/DDBJ whole genome shotgun (WGS) entry which is preliminary data.</text>
</comment>
<name>K9HPS1_9PROT</name>
<reference evidence="2 3" key="1">
    <citation type="journal article" date="2013" name="Genome Announc.">
        <title>Draft Genome Sequence of an Alphaproteobacterium, Caenispirillum salinarum AK4(T), Isolated from a Solar Saltern.</title>
        <authorList>
            <person name="Khatri I."/>
            <person name="Singh A."/>
            <person name="Korpole S."/>
            <person name="Pinnaka A.K."/>
            <person name="Subramanian S."/>
        </authorList>
    </citation>
    <scope>NUCLEOTIDE SEQUENCE [LARGE SCALE GENOMIC DNA]</scope>
    <source>
        <strain evidence="2 3">AK4</strain>
    </source>
</reference>
<accession>K9HPS1</accession>
<gene>
    <name evidence="2" type="ORF">C882_4435</name>
</gene>
<dbReference type="AlphaFoldDB" id="K9HPS1"/>
<evidence type="ECO:0000256" key="1">
    <source>
        <dbReference type="SAM" id="MobiDB-lite"/>
    </source>
</evidence>
<evidence type="ECO:0000313" key="3">
    <source>
        <dbReference type="Proteomes" id="UP000009881"/>
    </source>
</evidence>
<feature type="compositionally biased region" description="Low complexity" evidence="1">
    <location>
        <begin position="71"/>
        <end position="84"/>
    </location>
</feature>